<dbReference type="KEGG" id="des:DSOUD_3384"/>
<dbReference type="InterPro" id="IPR011006">
    <property type="entry name" value="CheY-like_superfamily"/>
</dbReference>
<reference evidence="3" key="1">
    <citation type="submission" date="2015-07" db="EMBL/GenBank/DDBJ databases">
        <title>Isolation and Genomic Characterization of a Novel Halophilic Metal-Reducing Deltaproteobacterium from the Deep Subsurface.</title>
        <authorList>
            <person name="Badalamenti J.P."/>
            <person name="Summers Z.M."/>
            <person name="Gralnick J.A."/>
            <person name="Bond D.R."/>
        </authorList>
    </citation>
    <scope>NUCLEOTIDE SEQUENCE [LARGE SCALE GENOMIC DNA]</scope>
    <source>
        <strain evidence="3">WTL</strain>
    </source>
</reference>
<dbReference type="EMBL" id="CP010802">
    <property type="protein sequence ID" value="ALC18103.1"/>
    <property type="molecule type" value="Genomic_DNA"/>
</dbReference>
<keyword evidence="1" id="KW-0378">Hydrolase</keyword>
<dbReference type="GO" id="GO:0016791">
    <property type="term" value="F:phosphatase activity"/>
    <property type="evidence" value="ECO:0007669"/>
    <property type="project" value="TreeGrafter"/>
</dbReference>
<dbReference type="STRING" id="1603606.DSOUD_3384"/>
<accession>A0A0M3QGN3</accession>
<proteinExistence type="predicted"/>
<dbReference type="PANTHER" id="PTHR43156">
    <property type="entry name" value="STAGE II SPORULATION PROTEIN E-RELATED"/>
    <property type="match status" value="1"/>
</dbReference>
<dbReference type="AlphaFoldDB" id="A0A0M3QGN3"/>
<feature type="domain" description="PPM-type phosphatase" evidence="2">
    <location>
        <begin position="167"/>
        <end position="392"/>
    </location>
</feature>
<dbReference type="PATRIC" id="fig|1603606.3.peg.3645"/>
<dbReference type="RefSeq" id="WP_157671908.1">
    <property type="nucleotide sequence ID" value="NZ_CP010802.1"/>
</dbReference>
<dbReference type="InterPro" id="IPR052016">
    <property type="entry name" value="Bact_Sigma-Reg"/>
</dbReference>
<keyword evidence="4" id="KW-1185">Reference proteome</keyword>
<evidence type="ECO:0000313" key="3">
    <source>
        <dbReference type="EMBL" id="ALC18103.1"/>
    </source>
</evidence>
<dbReference type="InterPro" id="IPR001932">
    <property type="entry name" value="PPM-type_phosphatase-like_dom"/>
</dbReference>
<evidence type="ECO:0000259" key="2">
    <source>
        <dbReference type="SMART" id="SM00331"/>
    </source>
</evidence>
<dbReference type="Pfam" id="PF07228">
    <property type="entry name" value="SpoIIE"/>
    <property type="match status" value="1"/>
</dbReference>
<evidence type="ECO:0000313" key="4">
    <source>
        <dbReference type="Proteomes" id="UP000057158"/>
    </source>
</evidence>
<dbReference type="InterPro" id="IPR036457">
    <property type="entry name" value="PPM-type-like_dom_sf"/>
</dbReference>
<dbReference type="Gene3D" id="3.60.40.10">
    <property type="entry name" value="PPM-type phosphatase domain"/>
    <property type="match status" value="1"/>
</dbReference>
<dbReference type="SMART" id="SM00331">
    <property type="entry name" value="PP2C_SIG"/>
    <property type="match status" value="1"/>
</dbReference>
<sequence>MAEKILIAQAGSSRDSPLGTILRAAGFQVQLASGVARATELLGEFPALILLDVTLASREPSGSWNDLGRRCQREGVPCLLFSSSGCAPAAMKDLAPWGTDTLVALEDYEEVLSKVNSQLTIRRLTYEVNLAHGLLLEKQQEIAEYHRSAALIQTSLLPPRLPEIGPLHFAWRFLPCAHAGGDLFNVVHLDERTVMVYLFDVCGHGVSAAMVTVSVYQSLSLHTGRIVKRALAAPPYYRIPSPAEVLVDLDREYPFERFEKFFTIAYVLLDTVSGQVTYSCAGHPPPLLVRADGESEPLLRGGPVIGMGNIIPFEEGELVLAPGDRLFLYSDGITEYMDPAGAFYGEERLFRKLSSQRRRPLDPACGRLIEDLYAFGRGAAVRDDVTLLGIEFTGAS</sequence>
<dbReference type="PANTHER" id="PTHR43156:SF2">
    <property type="entry name" value="STAGE II SPORULATION PROTEIN E"/>
    <property type="match status" value="1"/>
</dbReference>
<organism evidence="3 4">
    <name type="scientific">Desulfuromonas soudanensis</name>
    <dbReference type="NCBI Taxonomy" id="1603606"/>
    <lineage>
        <taxon>Bacteria</taxon>
        <taxon>Pseudomonadati</taxon>
        <taxon>Thermodesulfobacteriota</taxon>
        <taxon>Desulfuromonadia</taxon>
        <taxon>Desulfuromonadales</taxon>
        <taxon>Desulfuromonadaceae</taxon>
        <taxon>Desulfuromonas</taxon>
    </lineage>
</organism>
<dbReference type="Proteomes" id="UP000057158">
    <property type="component" value="Chromosome"/>
</dbReference>
<dbReference type="OrthoDB" id="567977at2"/>
<dbReference type="SUPFAM" id="SSF81606">
    <property type="entry name" value="PP2C-like"/>
    <property type="match status" value="1"/>
</dbReference>
<protein>
    <submittedName>
        <fullName evidence="3">Serine phosphatase RsbU</fullName>
    </submittedName>
</protein>
<evidence type="ECO:0000256" key="1">
    <source>
        <dbReference type="ARBA" id="ARBA00022801"/>
    </source>
</evidence>
<gene>
    <name evidence="3" type="ORF">DSOUD_3384</name>
</gene>
<name>A0A0M3QGN3_9BACT</name>
<dbReference type="SUPFAM" id="SSF52172">
    <property type="entry name" value="CheY-like"/>
    <property type="match status" value="1"/>
</dbReference>